<dbReference type="EMBL" id="CP031977">
    <property type="protein sequence ID" value="QHI15104.1"/>
    <property type="molecule type" value="Genomic_DNA"/>
</dbReference>
<geneLocation type="plasmid" evidence="2">
    <name>pahaeman43b</name>
</geneLocation>
<organism evidence="1 2">
    <name type="scientific">Acinetobacter haemolyticus</name>
    <dbReference type="NCBI Taxonomy" id="29430"/>
    <lineage>
        <taxon>Bacteria</taxon>
        <taxon>Pseudomonadati</taxon>
        <taxon>Pseudomonadota</taxon>
        <taxon>Gammaproteobacteria</taxon>
        <taxon>Moraxellales</taxon>
        <taxon>Moraxellaceae</taxon>
        <taxon>Acinetobacter</taxon>
    </lineage>
</organism>
<proteinExistence type="predicted"/>
<protein>
    <submittedName>
        <fullName evidence="1">Uncharacterized protein</fullName>
    </submittedName>
</protein>
<reference evidence="1 2" key="1">
    <citation type="submission" date="2018-08" db="EMBL/GenBank/DDBJ databases">
        <title>Analysis of the genomic diversity of Mexican Acinetobacter haemolyticus clinical isolates.</title>
        <authorList>
            <person name="Castro-Jaimes S."/>
            <person name="Cevallos M.A."/>
        </authorList>
    </citation>
    <scope>NUCLEOTIDE SEQUENCE [LARGE SCALE GENOMIC DNA]</scope>
    <source>
        <strain evidence="1 2">AN43</strain>
        <plasmid evidence="2">pahaeman43b</plasmid>
    </source>
</reference>
<dbReference type="Proteomes" id="UP000463868">
    <property type="component" value="Plasmid pAhaemAN43b"/>
</dbReference>
<dbReference type="AlphaFoldDB" id="A0A6L9E353"/>
<accession>A0A6L9E353</accession>
<dbReference type="RefSeq" id="WP_041922162.1">
    <property type="nucleotide sequence ID" value="NZ_CP031973.1"/>
</dbReference>
<gene>
    <name evidence="1" type="ORF">AhaeAN43_17445</name>
</gene>
<sequence>MHMPNGYQISMLFQNFIRTNHDIIQANESEFDFLDRCAWPKAQHMRSLLEQCLNNYPVIEQPEIIARLKSGDPRQFTSTTFELLLHQYLINQNFTLSPHPELANDSAKRPDFLVTCPDGNQFYLEAICTSESDGKNDSTG</sequence>
<evidence type="ECO:0000313" key="2">
    <source>
        <dbReference type="Proteomes" id="UP000463868"/>
    </source>
</evidence>
<evidence type="ECO:0000313" key="1">
    <source>
        <dbReference type="EMBL" id="QHI15104.1"/>
    </source>
</evidence>
<name>A0A6L9E353_ACIHA</name>
<keyword evidence="1" id="KW-0614">Plasmid</keyword>